<protein>
    <recommendedName>
        <fullName evidence="4">DUF3604 domain-containing protein</fullName>
    </recommendedName>
</protein>
<dbReference type="Gene3D" id="3.20.20.140">
    <property type="entry name" value="Metal-dependent hydrolases"/>
    <property type="match status" value="1"/>
</dbReference>
<gene>
    <name evidence="2" type="ORF">DENOEST_3544</name>
</gene>
<reference evidence="2 3" key="1">
    <citation type="submission" date="2020-03" db="EMBL/GenBank/DDBJ databases">
        <authorList>
            <consortium name="Genoscope - CEA"/>
            <person name="William W."/>
        </authorList>
    </citation>
    <scope>NUCLEOTIDE SEQUENCE [LARGE SCALE GENOMIC DNA]</scope>
    <source>
        <strain evidence="3">DSM 16959</strain>
    </source>
</reference>
<evidence type="ECO:0000313" key="2">
    <source>
        <dbReference type="EMBL" id="CAB1370698.1"/>
    </source>
</evidence>
<evidence type="ECO:0000313" key="3">
    <source>
        <dbReference type="Proteomes" id="UP000515733"/>
    </source>
</evidence>
<keyword evidence="3" id="KW-1185">Reference proteome</keyword>
<dbReference type="EMBL" id="LR778301">
    <property type="protein sequence ID" value="CAB1370698.1"/>
    <property type="molecule type" value="Genomic_DNA"/>
</dbReference>
<proteinExistence type="predicted"/>
<name>A0A6S6Y009_9PROT</name>
<sequence>MSYGKSAFLIALMMAGKWAAAAELSPPPQKPVPAGKHYSPYVGQDYPTNVYWGDTHVHTNMSADANMTGSNTVTPDDAYRFAQGQTVTSQHGLKAKLRRPLDFLVVADHAEYIGLVNRLLADDPILLATEVGKRWNKMLKSEKQVFIESARQARGFAKEMMVDSFLPNKAAFRNQEFEQSVWNGVAATADRFNQPGKFTAFSGYEWTSHPEIDNLHRVVIFKDGYDKVSRITPFSAFDSIRPEDLWKFLANYEKTTGGEAIAIPHNSNASNGLMFSLQDSDRKPLTRAYAETRARWEPLLEVTQIKGDSESHPKLSPNDEFAGYETWDKANLLFLKLKEDRMLKHEYARSALKLGLQEEQRLGVNPFKFGMIGSSDTHTGLAGVDENNFWGKVAESEPSPDRWQKYFFKGEKASMKAWQLASSGLAAVWANENTRDALFAAMKRKETYATTGPRMTVRFFGGWNFTADDARRPDLALTGYQRGVPMGADLTSAPKNVKPSFLIRAVKDPDGANLDRVQVIKGWLDQAGKTHERVFDVALSDKRRLGRNGKAPPVGNTVDVKSATYTNTIGDPELAVVWIDPQFDPRERAFYYVRVLEIPTPRWPAYDAKAFNVKMDKEVSMITQERAYTSPIWYLP</sequence>
<dbReference type="Pfam" id="PF12228">
    <property type="entry name" value="DUF3604"/>
    <property type="match status" value="1"/>
</dbReference>
<dbReference type="KEGG" id="doe:DENOEST_3544"/>
<dbReference type="Proteomes" id="UP000515733">
    <property type="component" value="Chromosome"/>
</dbReference>
<keyword evidence="1" id="KW-0732">Signal</keyword>
<dbReference type="RefSeq" id="WP_197970649.1">
    <property type="nucleotide sequence ID" value="NZ_LR778301.1"/>
</dbReference>
<evidence type="ECO:0008006" key="4">
    <source>
        <dbReference type="Google" id="ProtNLM"/>
    </source>
</evidence>
<dbReference type="InterPro" id="IPR022028">
    <property type="entry name" value="DUF3604"/>
</dbReference>
<accession>A0A6S6Y009</accession>
<organism evidence="2 3">
    <name type="scientific">Denitratisoma oestradiolicum</name>
    <dbReference type="NCBI Taxonomy" id="311182"/>
    <lineage>
        <taxon>Bacteria</taxon>
        <taxon>Pseudomonadati</taxon>
        <taxon>Pseudomonadota</taxon>
        <taxon>Betaproteobacteria</taxon>
        <taxon>Nitrosomonadales</taxon>
        <taxon>Sterolibacteriaceae</taxon>
        <taxon>Denitratisoma</taxon>
    </lineage>
</organism>
<evidence type="ECO:0000256" key="1">
    <source>
        <dbReference type="SAM" id="SignalP"/>
    </source>
</evidence>
<dbReference type="AlphaFoldDB" id="A0A6S6Y009"/>
<feature type="signal peptide" evidence="1">
    <location>
        <begin position="1"/>
        <end position="21"/>
    </location>
</feature>
<feature type="chain" id="PRO_5028280508" description="DUF3604 domain-containing protein" evidence="1">
    <location>
        <begin position="22"/>
        <end position="636"/>
    </location>
</feature>